<protein>
    <submittedName>
        <fullName evidence="4">OmpA family protein</fullName>
    </submittedName>
</protein>
<dbReference type="PROSITE" id="PS51123">
    <property type="entry name" value="OMPA_2"/>
    <property type="match status" value="1"/>
</dbReference>
<keyword evidence="5" id="KW-1185">Reference proteome</keyword>
<dbReference type="InterPro" id="IPR036737">
    <property type="entry name" value="OmpA-like_sf"/>
</dbReference>
<comment type="caution">
    <text evidence="4">The sequence shown here is derived from an EMBL/GenBank/DDBJ whole genome shotgun (WGS) entry which is preliminary data.</text>
</comment>
<proteinExistence type="predicted"/>
<dbReference type="OrthoDB" id="9815217at2"/>
<dbReference type="InterPro" id="IPR006665">
    <property type="entry name" value="OmpA-like"/>
</dbReference>
<dbReference type="AlphaFoldDB" id="A0A6N6RIG9"/>
<dbReference type="Proteomes" id="UP000468650">
    <property type="component" value="Unassembled WGS sequence"/>
</dbReference>
<feature type="coiled-coil region" evidence="2">
    <location>
        <begin position="25"/>
        <end position="52"/>
    </location>
</feature>
<dbReference type="PANTHER" id="PTHR30329">
    <property type="entry name" value="STATOR ELEMENT OF FLAGELLAR MOTOR COMPLEX"/>
    <property type="match status" value="1"/>
</dbReference>
<evidence type="ECO:0000313" key="5">
    <source>
        <dbReference type="Proteomes" id="UP000468650"/>
    </source>
</evidence>
<dbReference type="EMBL" id="WBVO01000002">
    <property type="protein sequence ID" value="KAB2814125.1"/>
    <property type="molecule type" value="Genomic_DNA"/>
</dbReference>
<sequence>MKAKIWISGAAIALTLTGCVSSKVHQELQSKYDELAAEHDNLLAENEECDASLTEAKAMLERCIEDRDQLVSDTIAQNRTVRRLRGNYDDLNKNYQFLLENNNTMLAENARENRELLDRMEDLQQRLEGKEDSLRIEQDRLAALSVQLQSREKRVNELESVIARQDSIVQYVQQKVSDALLGFEGKGLTVEMKNGQVYVSLENRLLFASGSWTVEQEGKNALTELAKVLAENPDIKIMVEGHTDDDAYRGSGQVRDNWDLSVMRATSVVKILQQNQGIDPQRITAAGRGEHLPVADNDSAEGKAKNRRIEVILTPDLGELVDLIGSMR</sequence>
<dbReference type="PROSITE" id="PS51257">
    <property type="entry name" value="PROKAR_LIPOPROTEIN"/>
    <property type="match status" value="1"/>
</dbReference>
<dbReference type="SUPFAM" id="SSF103088">
    <property type="entry name" value="OmpA-like"/>
    <property type="match status" value="1"/>
</dbReference>
<dbReference type="Gene3D" id="3.30.1330.60">
    <property type="entry name" value="OmpA-like domain"/>
    <property type="match status" value="1"/>
</dbReference>
<evidence type="ECO:0000313" key="4">
    <source>
        <dbReference type="EMBL" id="KAB2814125.1"/>
    </source>
</evidence>
<evidence type="ECO:0000259" key="3">
    <source>
        <dbReference type="PROSITE" id="PS51123"/>
    </source>
</evidence>
<feature type="domain" description="OmpA-like" evidence="3">
    <location>
        <begin position="194"/>
        <end position="317"/>
    </location>
</feature>
<dbReference type="Gene3D" id="1.10.287.1490">
    <property type="match status" value="1"/>
</dbReference>
<evidence type="ECO:0000256" key="1">
    <source>
        <dbReference type="PROSITE-ProRule" id="PRU00473"/>
    </source>
</evidence>
<evidence type="ECO:0000256" key="2">
    <source>
        <dbReference type="SAM" id="Coils"/>
    </source>
</evidence>
<name>A0A6N6RIG9_9FLAO</name>
<accession>A0A6N6RIG9</accession>
<dbReference type="CDD" id="cd07185">
    <property type="entry name" value="OmpA_C-like"/>
    <property type="match status" value="1"/>
</dbReference>
<organism evidence="4 5">
    <name type="scientific">Phaeocystidibacter luteus</name>
    <dbReference type="NCBI Taxonomy" id="911197"/>
    <lineage>
        <taxon>Bacteria</taxon>
        <taxon>Pseudomonadati</taxon>
        <taxon>Bacteroidota</taxon>
        <taxon>Flavobacteriia</taxon>
        <taxon>Flavobacteriales</taxon>
        <taxon>Phaeocystidibacteraceae</taxon>
        <taxon>Phaeocystidibacter</taxon>
    </lineage>
</organism>
<feature type="coiled-coil region" evidence="2">
    <location>
        <begin position="81"/>
        <end position="161"/>
    </location>
</feature>
<dbReference type="Pfam" id="PF00691">
    <property type="entry name" value="OmpA"/>
    <property type="match status" value="1"/>
</dbReference>
<gene>
    <name evidence="4" type="ORF">F8C67_04670</name>
</gene>
<keyword evidence="1" id="KW-0472">Membrane</keyword>
<dbReference type="GO" id="GO:0016020">
    <property type="term" value="C:membrane"/>
    <property type="evidence" value="ECO:0007669"/>
    <property type="project" value="UniProtKB-UniRule"/>
</dbReference>
<dbReference type="InterPro" id="IPR050330">
    <property type="entry name" value="Bact_OuterMem_StrucFunc"/>
</dbReference>
<reference evidence="4 5" key="1">
    <citation type="submission" date="2019-09" db="EMBL/GenBank/DDBJ databases">
        <title>Genomes of family Cryomorphaceae.</title>
        <authorList>
            <person name="Bowman J.P."/>
        </authorList>
    </citation>
    <scope>NUCLEOTIDE SEQUENCE [LARGE SCALE GENOMIC DNA]</scope>
    <source>
        <strain evidence="4 5">LMG 25704</strain>
    </source>
</reference>
<keyword evidence="2" id="KW-0175">Coiled coil</keyword>
<dbReference type="PANTHER" id="PTHR30329:SF21">
    <property type="entry name" value="LIPOPROTEIN YIAD-RELATED"/>
    <property type="match status" value="1"/>
</dbReference>